<evidence type="ECO:0000256" key="8">
    <source>
        <dbReference type="ARBA" id="ARBA00048493"/>
    </source>
</evidence>
<dbReference type="Pfam" id="PF00483">
    <property type="entry name" value="NTP_transferase"/>
    <property type="match status" value="1"/>
</dbReference>
<evidence type="ECO:0000256" key="2">
    <source>
        <dbReference type="ARBA" id="ARBA00005208"/>
    </source>
</evidence>
<sequence length="457" mass="49976">MQAIVVTAGKGTRLWPFTEIRSKSMLAVSNMPILYWLQQALAAAGVNEVTILADAHEGQLAQFVHHNKAASATRIHSVAGAKDIVEALLGYQQHNPVTDTVLVIPGDCLIEAEDLARLINSPSANAVLLRKLRTEERSDRLCFNAEQDFKLLAHPRREGFDCEIVAYKLSADFFSAALPYTTEIYDHVQVGMMPSSEKFLESALVGWAQQVAVDFIHCDQPSFNLDYPWNILEVNGYLNRQRCQQLSASEIAPSATVSPRAVIRGHIKLGQHSHIGDGVIFQGNAIVGDHCQITDGAIIGQNVVIGHGATIKEYCKLADETTVGNQAIIGHCAELAGVIFESTYLYHNCEIAGVLGRNVDIGAGTVFGTLRYDDAKTSHLINQKRVTPHHYSNVVYMGDFTRTGVNTVIMPGVKVGCRSVVGSNVVLADDLPDERIIQVEQTLISKPWGSQRYGFNS</sequence>
<evidence type="ECO:0000256" key="6">
    <source>
        <dbReference type="ARBA" id="ARBA00023315"/>
    </source>
</evidence>
<keyword evidence="3" id="KW-0808">Transferase</keyword>
<dbReference type="InterPro" id="IPR005835">
    <property type="entry name" value="NTP_transferase_dom"/>
</dbReference>
<dbReference type="PANTHER" id="PTHR43584:SF8">
    <property type="entry name" value="N-ACETYLMURAMATE ALPHA-1-PHOSPHATE URIDYLYLTRANSFERASE"/>
    <property type="match status" value="1"/>
</dbReference>
<evidence type="ECO:0000313" key="11">
    <source>
        <dbReference type="Proteomes" id="UP001596132"/>
    </source>
</evidence>
<feature type="domain" description="Nucleotidyl transferase" evidence="9">
    <location>
        <begin position="3"/>
        <end position="120"/>
    </location>
</feature>
<reference evidence="11" key="1">
    <citation type="journal article" date="2019" name="Int. J. Syst. Evol. Microbiol.">
        <title>The Global Catalogue of Microorganisms (GCM) 10K type strain sequencing project: providing services to taxonomists for standard genome sequencing and annotation.</title>
        <authorList>
            <consortium name="The Broad Institute Genomics Platform"/>
            <consortium name="The Broad Institute Genome Sequencing Center for Infectious Disease"/>
            <person name="Wu L."/>
            <person name="Ma J."/>
        </authorList>
    </citation>
    <scope>NUCLEOTIDE SEQUENCE [LARGE SCALE GENOMIC DNA]</scope>
    <source>
        <strain evidence="11">KCTC 15012</strain>
    </source>
</reference>
<evidence type="ECO:0000256" key="3">
    <source>
        <dbReference type="ARBA" id="ARBA00022679"/>
    </source>
</evidence>
<keyword evidence="11" id="KW-1185">Reference proteome</keyword>
<dbReference type="SUPFAM" id="SSF51161">
    <property type="entry name" value="Trimeric LpxA-like enzymes"/>
    <property type="match status" value="1"/>
</dbReference>
<comment type="pathway">
    <text evidence="1">Nucleotide-sugar biosynthesis; UDP-N-acetyl-alpha-D-glucosamine biosynthesis; N-acetyl-alpha-D-glucosamine 1-phosphate from alpha-D-glucosamine 6-phosphate (route II): step 2/2.</text>
</comment>
<dbReference type="InterPro" id="IPR029044">
    <property type="entry name" value="Nucleotide-diphossugar_trans"/>
</dbReference>
<comment type="caution">
    <text evidence="10">The sequence shown here is derived from an EMBL/GenBank/DDBJ whole genome shotgun (WGS) entry which is preliminary data.</text>
</comment>
<dbReference type="InterPro" id="IPR011004">
    <property type="entry name" value="Trimer_LpxA-like_sf"/>
</dbReference>
<evidence type="ECO:0000256" key="1">
    <source>
        <dbReference type="ARBA" id="ARBA00005166"/>
    </source>
</evidence>
<dbReference type="EMBL" id="JBHSPP010000016">
    <property type="protein sequence ID" value="MFC5707482.1"/>
    <property type="molecule type" value="Genomic_DNA"/>
</dbReference>
<organism evidence="10 11">
    <name type="scientific">Aeromonas eucrenophila</name>
    <dbReference type="NCBI Taxonomy" id="649"/>
    <lineage>
        <taxon>Bacteria</taxon>
        <taxon>Pseudomonadati</taxon>
        <taxon>Pseudomonadota</taxon>
        <taxon>Gammaproteobacteria</taxon>
        <taxon>Aeromonadales</taxon>
        <taxon>Aeromonadaceae</taxon>
        <taxon>Aeromonas</taxon>
    </lineage>
</organism>
<accession>A0ABW0YEM6</accession>
<comment type="pathway">
    <text evidence="2">Nucleotide-sugar biosynthesis; UDP-N-acetyl-alpha-D-glucosamine biosynthesis; UDP-N-acetyl-alpha-D-glucosamine from N-acetyl-alpha-D-glucosamine 1-phosphate: step 1/1.</text>
</comment>
<dbReference type="Gene3D" id="2.160.10.10">
    <property type="entry name" value="Hexapeptide repeat proteins"/>
    <property type="match status" value="1"/>
</dbReference>
<proteinExistence type="predicted"/>
<protein>
    <submittedName>
        <fullName evidence="10">Sugar phosphate nucleotidyltransferase</fullName>
    </submittedName>
</protein>
<dbReference type="InterPro" id="IPR050065">
    <property type="entry name" value="GlmU-like"/>
</dbReference>
<dbReference type="RefSeq" id="WP_082041480.1">
    <property type="nucleotide sequence ID" value="NZ_CDDF01000005.1"/>
</dbReference>
<evidence type="ECO:0000256" key="7">
    <source>
        <dbReference type="ARBA" id="ARBA00048247"/>
    </source>
</evidence>
<name>A0ABW0YEM6_9GAMM</name>
<dbReference type="Gene3D" id="3.90.550.10">
    <property type="entry name" value="Spore Coat Polysaccharide Biosynthesis Protein SpsA, Chain A"/>
    <property type="match status" value="1"/>
</dbReference>
<evidence type="ECO:0000259" key="9">
    <source>
        <dbReference type="Pfam" id="PF00483"/>
    </source>
</evidence>
<keyword evidence="6" id="KW-0012">Acyltransferase</keyword>
<evidence type="ECO:0000313" key="10">
    <source>
        <dbReference type="EMBL" id="MFC5707482.1"/>
    </source>
</evidence>
<keyword evidence="5" id="KW-0511">Multifunctional enzyme</keyword>
<comment type="catalytic activity">
    <reaction evidence="7">
        <text>alpha-D-glucosamine 1-phosphate + acetyl-CoA = N-acetyl-alpha-D-glucosamine 1-phosphate + CoA + H(+)</text>
        <dbReference type="Rhea" id="RHEA:13725"/>
        <dbReference type="ChEBI" id="CHEBI:15378"/>
        <dbReference type="ChEBI" id="CHEBI:57287"/>
        <dbReference type="ChEBI" id="CHEBI:57288"/>
        <dbReference type="ChEBI" id="CHEBI:57776"/>
        <dbReference type="ChEBI" id="CHEBI:58516"/>
        <dbReference type="EC" id="2.3.1.157"/>
    </reaction>
</comment>
<dbReference type="PANTHER" id="PTHR43584">
    <property type="entry name" value="NUCLEOTIDYL TRANSFERASE"/>
    <property type="match status" value="1"/>
</dbReference>
<dbReference type="Proteomes" id="UP001596132">
    <property type="component" value="Unassembled WGS sequence"/>
</dbReference>
<evidence type="ECO:0000256" key="5">
    <source>
        <dbReference type="ARBA" id="ARBA00023268"/>
    </source>
</evidence>
<gene>
    <name evidence="10" type="ORF">ACFPVW_15810</name>
</gene>
<dbReference type="SUPFAM" id="SSF53448">
    <property type="entry name" value="Nucleotide-diphospho-sugar transferases"/>
    <property type="match status" value="1"/>
</dbReference>
<keyword evidence="4" id="KW-0548">Nucleotidyltransferase</keyword>
<evidence type="ECO:0000256" key="4">
    <source>
        <dbReference type="ARBA" id="ARBA00022695"/>
    </source>
</evidence>
<comment type="catalytic activity">
    <reaction evidence="8">
        <text>N-acetyl-alpha-D-glucosamine 1-phosphate + UTP + H(+) = UDP-N-acetyl-alpha-D-glucosamine + diphosphate</text>
        <dbReference type="Rhea" id="RHEA:13509"/>
        <dbReference type="ChEBI" id="CHEBI:15378"/>
        <dbReference type="ChEBI" id="CHEBI:33019"/>
        <dbReference type="ChEBI" id="CHEBI:46398"/>
        <dbReference type="ChEBI" id="CHEBI:57705"/>
        <dbReference type="ChEBI" id="CHEBI:57776"/>
        <dbReference type="EC" id="2.7.7.23"/>
    </reaction>
</comment>